<evidence type="ECO:0000313" key="1">
    <source>
        <dbReference type="EMBL" id="HAS6677351.1"/>
    </source>
</evidence>
<dbReference type="Proteomes" id="UP000856022">
    <property type="component" value="Unassembled WGS sequence"/>
</dbReference>
<evidence type="ECO:0000313" key="2">
    <source>
        <dbReference type="EMBL" id="QHH11731.1"/>
    </source>
</evidence>
<sequence length="31" mass="3814">MIPILLIKRNDRFWRVSNRIDKNASLRRLAF</sequence>
<name>A0A2S1MHR6_VIBPH</name>
<reference evidence="1" key="3">
    <citation type="submission" date="2019-12" db="EMBL/GenBank/DDBJ databases">
        <authorList>
            <consortium name="NCBI Pathogen Detection Project"/>
        </authorList>
    </citation>
    <scope>NUCLEOTIDE SEQUENCE</scope>
    <source>
        <strain evidence="1">1930</strain>
    </source>
</reference>
<organism evidence="1">
    <name type="scientific">Vibrio parahaemolyticus</name>
    <dbReference type="NCBI Taxonomy" id="670"/>
    <lineage>
        <taxon>Bacteria</taxon>
        <taxon>Pseudomonadati</taxon>
        <taxon>Pseudomonadota</taxon>
        <taxon>Gammaproteobacteria</taxon>
        <taxon>Vibrionales</taxon>
        <taxon>Vibrionaceae</taxon>
        <taxon>Vibrio</taxon>
    </lineage>
</organism>
<dbReference type="Proteomes" id="UP000464718">
    <property type="component" value="Chromosome ii"/>
</dbReference>
<dbReference type="EMBL" id="DACQKT010000004">
    <property type="protein sequence ID" value="HAS6677351.1"/>
    <property type="molecule type" value="Genomic_DNA"/>
</dbReference>
<protein>
    <submittedName>
        <fullName evidence="1">Uncharacterized protein</fullName>
    </submittedName>
</protein>
<reference evidence="1" key="1">
    <citation type="journal article" date="2018" name="Genome Biol.">
        <title>SKESA: strategic k-mer extension for scrupulous assemblies.</title>
        <authorList>
            <person name="Souvorov A."/>
            <person name="Agarwala R."/>
            <person name="Lipman D.J."/>
        </authorList>
    </citation>
    <scope>NUCLEOTIDE SEQUENCE</scope>
    <source>
        <strain evidence="1">1930</strain>
    </source>
</reference>
<evidence type="ECO:0000313" key="3">
    <source>
        <dbReference type="Proteomes" id="UP000464718"/>
    </source>
</evidence>
<accession>A0A2S1MHR6</accession>
<reference evidence="2 3" key="2">
    <citation type="submission" date="2018-12" db="EMBL/GenBank/DDBJ databases">
        <title>Genomic insights into the evolutionary origins and pathogenicity of five Vibrio parahaemolyticus strains isolated from the shrimp with acute hepatopancreatic necrosis disease (AHPND).</title>
        <authorList>
            <person name="Yang Q."/>
            <person name="Dong X."/>
            <person name="Xie G."/>
            <person name="Fu S."/>
            <person name="Zou P."/>
            <person name="Sun J."/>
            <person name="Wang Y."/>
            <person name="Huang J."/>
        </authorList>
    </citation>
    <scope>NUCLEOTIDE SEQUENCE [LARGE SCALE GENOMIC DNA]</scope>
    <source>
        <strain evidence="2 3">20160303005-1</strain>
    </source>
</reference>
<proteinExistence type="predicted"/>
<dbReference type="EMBL" id="CP034299">
    <property type="protein sequence ID" value="QHH11731.1"/>
    <property type="molecule type" value="Genomic_DNA"/>
</dbReference>
<gene>
    <name evidence="2" type="ORF">EHC69_20775</name>
    <name evidence="1" type="ORF">I7278_11090</name>
</gene>
<dbReference type="AlphaFoldDB" id="A0A2S1MHR6"/>